<evidence type="ECO:0000313" key="3">
    <source>
        <dbReference type="Proteomes" id="UP000807353"/>
    </source>
</evidence>
<proteinExistence type="predicted"/>
<name>A0A9P5Y047_9AGAR</name>
<feature type="region of interest" description="Disordered" evidence="1">
    <location>
        <begin position="211"/>
        <end position="311"/>
    </location>
</feature>
<keyword evidence="3" id="KW-1185">Reference proteome</keyword>
<dbReference type="Proteomes" id="UP000807353">
    <property type="component" value="Unassembled WGS sequence"/>
</dbReference>
<organism evidence="2 3">
    <name type="scientific">Collybia nuda</name>
    <dbReference type="NCBI Taxonomy" id="64659"/>
    <lineage>
        <taxon>Eukaryota</taxon>
        <taxon>Fungi</taxon>
        <taxon>Dikarya</taxon>
        <taxon>Basidiomycota</taxon>
        <taxon>Agaricomycotina</taxon>
        <taxon>Agaricomycetes</taxon>
        <taxon>Agaricomycetidae</taxon>
        <taxon>Agaricales</taxon>
        <taxon>Tricholomatineae</taxon>
        <taxon>Clitocybaceae</taxon>
        <taxon>Collybia</taxon>
    </lineage>
</organism>
<feature type="compositionally biased region" description="Polar residues" evidence="1">
    <location>
        <begin position="335"/>
        <end position="354"/>
    </location>
</feature>
<feature type="compositionally biased region" description="Polar residues" evidence="1">
    <location>
        <begin position="235"/>
        <end position="246"/>
    </location>
</feature>
<dbReference type="EMBL" id="MU150310">
    <property type="protein sequence ID" value="KAF9459807.1"/>
    <property type="molecule type" value="Genomic_DNA"/>
</dbReference>
<gene>
    <name evidence="2" type="ORF">BDZ94DRAFT_1324514</name>
</gene>
<protein>
    <submittedName>
        <fullName evidence="2">Uncharacterized protein</fullName>
    </submittedName>
</protein>
<accession>A0A9P5Y047</accession>
<evidence type="ECO:0000313" key="2">
    <source>
        <dbReference type="EMBL" id="KAF9459807.1"/>
    </source>
</evidence>
<dbReference type="AlphaFoldDB" id="A0A9P5Y047"/>
<feature type="region of interest" description="Disordered" evidence="1">
    <location>
        <begin position="331"/>
        <end position="356"/>
    </location>
</feature>
<feature type="compositionally biased region" description="Polar residues" evidence="1">
    <location>
        <begin position="265"/>
        <end position="276"/>
    </location>
</feature>
<dbReference type="OrthoDB" id="3227833at2759"/>
<comment type="caution">
    <text evidence="2">The sequence shown here is derived from an EMBL/GenBank/DDBJ whole genome shotgun (WGS) entry which is preliminary data.</text>
</comment>
<reference evidence="2" key="1">
    <citation type="submission" date="2020-11" db="EMBL/GenBank/DDBJ databases">
        <authorList>
            <consortium name="DOE Joint Genome Institute"/>
            <person name="Ahrendt S."/>
            <person name="Riley R."/>
            <person name="Andreopoulos W."/>
            <person name="Labutti K."/>
            <person name="Pangilinan J."/>
            <person name="Ruiz-Duenas F.J."/>
            <person name="Barrasa J.M."/>
            <person name="Sanchez-Garcia M."/>
            <person name="Camarero S."/>
            <person name="Miyauchi S."/>
            <person name="Serrano A."/>
            <person name="Linde D."/>
            <person name="Babiker R."/>
            <person name="Drula E."/>
            <person name="Ayuso-Fernandez I."/>
            <person name="Pacheco R."/>
            <person name="Padilla G."/>
            <person name="Ferreira P."/>
            <person name="Barriuso J."/>
            <person name="Kellner H."/>
            <person name="Castanera R."/>
            <person name="Alfaro M."/>
            <person name="Ramirez L."/>
            <person name="Pisabarro A.G."/>
            <person name="Kuo A."/>
            <person name="Tritt A."/>
            <person name="Lipzen A."/>
            <person name="He G."/>
            <person name="Yan M."/>
            <person name="Ng V."/>
            <person name="Cullen D."/>
            <person name="Martin F."/>
            <person name="Rosso M.-N."/>
            <person name="Henrissat B."/>
            <person name="Hibbett D."/>
            <person name="Martinez A.T."/>
            <person name="Grigoriev I.V."/>
        </authorList>
    </citation>
    <scope>NUCLEOTIDE SEQUENCE</scope>
    <source>
        <strain evidence="2">CBS 247.69</strain>
    </source>
</reference>
<sequence>MSAKMYEENQALQLEISGMRVEIASLKQNGDTGPYGAGRHTSLSIGPSDSIFQQPSWPNTAFGFVAPPAINISQARECPMEYPFKVLWFKRDCQQDTDACPSDTNPSRPPMRKAIRNEQGDMISEEYYNSILKSATLYVNKLVLLIHTKAPTQAPRKTYVEKHFPNQWRSIINQFETEHPPLALCASHWKANQLLSEMLCARKPGIVDPEVKIHTNTTTSSSKKKRTNSSTESTPNHGTKKQNIGHSNEKEEPQLNDDTGEGEPQPNNRGEQQCNDLSPALGQKPVTTLSMLAEPATTKVRPTPRHKGKEKVTTGFSFDDIYAGALMLGRGKPPSTKTTTLASQESHTNGSGSSILPLPKTTIVGMISVQATYSSLKEASTQEFSEIPHLPACLESLQKVSASAAFNGQPCSMTLALLNQIESADPTAPDINEDDTNLGWGHMQFTASGLTLSTVIRSWENIGNVATAYQLLAAAIKTCRVAQHLCFTNNIVATGGFLSDNYLQNLVEILWDILKLKTSEQSDLPSVATPHNMATSTSSTTAPAGSSEDHPPTPTTPQKSKNLAVTTDYLQELHKVELKRWMIESKITVPPYNKQNKDDLIKAIRTSDILPNQEAYEHFVSQRKKKQASRKSKTTTT</sequence>
<feature type="compositionally biased region" description="Low complexity" evidence="1">
    <location>
        <begin position="534"/>
        <end position="546"/>
    </location>
</feature>
<feature type="region of interest" description="Disordered" evidence="1">
    <location>
        <begin position="524"/>
        <end position="563"/>
    </location>
</feature>
<evidence type="ECO:0000256" key="1">
    <source>
        <dbReference type="SAM" id="MobiDB-lite"/>
    </source>
</evidence>